<sequence length="200" mass="22421">MRKRNLSLLLIALLTIGYFSCERDDICPGSTPTTPRIIIKFLDANDEESTKIVSNLVVIGVDESFNLPNPINVGNEHILPEYNLPVNVDNPTRIDSVFLPLRTDLDKTQYILISQAGINDNGTAEDASDDYISGNYDTITLDYSREEVFVSRACGYKTIFKNVILSLEDSDPDMWIQSRKTLTDNQSVEDETASHFALSH</sequence>
<accession>A0A2K9PVP8</accession>
<name>A0A2K9PVP8_9FLAO</name>
<proteinExistence type="predicted"/>
<dbReference type="AlphaFoldDB" id="A0A2K9PVP8"/>
<protein>
    <submittedName>
        <fullName evidence="1">Uncharacterized protein</fullName>
    </submittedName>
</protein>
<dbReference type="Proteomes" id="UP000235826">
    <property type="component" value="Chromosome"/>
</dbReference>
<keyword evidence="2" id="KW-1185">Reference proteome</keyword>
<dbReference type="Pfam" id="PF20050">
    <property type="entry name" value="DUF6452"/>
    <property type="match status" value="1"/>
</dbReference>
<dbReference type="InterPro" id="IPR045607">
    <property type="entry name" value="DUF6452"/>
</dbReference>
<gene>
    <name evidence="1" type="ORF">C1H87_21420</name>
</gene>
<reference evidence="1 2" key="1">
    <citation type="submission" date="2018-01" db="EMBL/GenBank/DDBJ databases">
        <title>Complete genome sequence of Flavivirga eckloniae ECD14 isolated from seaweed Ecklonia cava.</title>
        <authorList>
            <person name="Lee J.H."/>
            <person name="Baik K.S."/>
            <person name="Seong C.N."/>
        </authorList>
    </citation>
    <scope>NUCLEOTIDE SEQUENCE [LARGE SCALE GENOMIC DNA]</scope>
    <source>
        <strain evidence="1 2">ECD14</strain>
    </source>
</reference>
<dbReference type="RefSeq" id="WP_102757777.1">
    <property type="nucleotide sequence ID" value="NZ_CP025791.1"/>
</dbReference>
<dbReference type="KEGG" id="fek:C1H87_21420"/>
<dbReference type="OrthoDB" id="663527at2"/>
<evidence type="ECO:0000313" key="1">
    <source>
        <dbReference type="EMBL" id="AUP81134.1"/>
    </source>
</evidence>
<evidence type="ECO:0000313" key="2">
    <source>
        <dbReference type="Proteomes" id="UP000235826"/>
    </source>
</evidence>
<organism evidence="1 2">
    <name type="scientific">Flavivirga eckloniae</name>
    <dbReference type="NCBI Taxonomy" id="1803846"/>
    <lineage>
        <taxon>Bacteria</taxon>
        <taxon>Pseudomonadati</taxon>
        <taxon>Bacteroidota</taxon>
        <taxon>Flavobacteriia</taxon>
        <taxon>Flavobacteriales</taxon>
        <taxon>Flavobacteriaceae</taxon>
        <taxon>Flavivirga</taxon>
    </lineage>
</organism>
<dbReference type="EMBL" id="CP025791">
    <property type="protein sequence ID" value="AUP81134.1"/>
    <property type="molecule type" value="Genomic_DNA"/>
</dbReference>